<evidence type="ECO:0000313" key="1">
    <source>
        <dbReference type="EMBL" id="MEJ2862113.1"/>
    </source>
</evidence>
<keyword evidence="2" id="KW-1185">Reference proteome</keyword>
<gene>
    <name evidence="1" type="ORF">WCD58_13155</name>
</gene>
<evidence type="ECO:0000313" key="2">
    <source>
        <dbReference type="Proteomes" id="UP001369736"/>
    </source>
</evidence>
<protein>
    <submittedName>
        <fullName evidence="1">Uncharacterized protein</fullName>
    </submittedName>
</protein>
<comment type="caution">
    <text evidence="1">The sequence shown here is derived from an EMBL/GenBank/DDBJ whole genome shotgun (WGS) entry which is preliminary data.</text>
</comment>
<organism evidence="1 2">
    <name type="scientific">Actinomycetospora flava</name>
    <dbReference type="NCBI Taxonomy" id="3129232"/>
    <lineage>
        <taxon>Bacteria</taxon>
        <taxon>Bacillati</taxon>
        <taxon>Actinomycetota</taxon>
        <taxon>Actinomycetes</taxon>
        <taxon>Pseudonocardiales</taxon>
        <taxon>Pseudonocardiaceae</taxon>
        <taxon>Actinomycetospora</taxon>
    </lineage>
</organism>
<dbReference type="Proteomes" id="UP001369736">
    <property type="component" value="Unassembled WGS sequence"/>
</dbReference>
<accession>A0ABU8M446</accession>
<dbReference type="EMBL" id="JBBEGM010000004">
    <property type="protein sequence ID" value="MEJ2862113.1"/>
    <property type="molecule type" value="Genomic_DNA"/>
</dbReference>
<name>A0ABU8M446_9PSEU</name>
<proteinExistence type="predicted"/>
<sequence length="123" mass="12682">MVGDGFGRVVDLVESGLRLVSDNPDAELVGARREAGAPLMALVGFVADEDTDGAGAVVAEDEKFVVGDALERTTRRAGYLWAYGNDAWGAYGNNHGHVTLTVRRLGEVSPPGSAGDPAGAGAR</sequence>
<dbReference type="RefSeq" id="WP_337703487.1">
    <property type="nucleotide sequence ID" value="NZ_JBBEGM010000004.1"/>
</dbReference>
<dbReference type="Gene3D" id="2.60.120.430">
    <property type="entry name" value="Galactose-binding lectin"/>
    <property type="match status" value="1"/>
</dbReference>
<reference evidence="1 2" key="1">
    <citation type="submission" date="2024-03" db="EMBL/GenBank/DDBJ databases">
        <title>Actinomycetospora sp. OC33-EN07, a novel actinomycete isolated from wild orchid (Aerides multiflora).</title>
        <authorList>
            <person name="Suriyachadkun C."/>
        </authorList>
    </citation>
    <scope>NUCLEOTIDE SEQUENCE [LARGE SCALE GENOMIC DNA]</scope>
    <source>
        <strain evidence="1 2">OC33-EN07</strain>
    </source>
</reference>